<keyword evidence="2" id="KW-1185">Reference proteome</keyword>
<organism evidence="1 2">
    <name type="scientific">Streptomyces monticola</name>
    <dbReference type="NCBI Taxonomy" id="2666263"/>
    <lineage>
        <taxon>Bacteria</taxon>
        <taxon>Bacillati</taxon>
        <taxon>Actinomycetota</taxon>
        <taxon>Actinomycetes</taxon>
        <taxon>Kitasatosporales</taxon>
        <taxon>Streptomycetaceae</taxon>
        <taxon>Streptomyces</taxon>
    </lineage>
</organism>
<proteinExistence type="predicted"/>
<evidence type="ECO:0000313" key="2">
    <source>
        <dbReference type="Proteomes" id="UP001596523"/>
    </source>
</evidence>
<name>A0ABW2JQR2_9ACTN</name>
<gene>
    <name evidence="1" type="ORF">ACFQVC_26775</name>
</gene>
<dbReference type="EMBL" id="JBHTCF010000013">
    <property type="protein sequence ID" value="MFC7307816.1"/>
    <property type="molecule type" value="Genomic_DNA"/>
</dbReference>
<reference evidence="2" key="1">
    <citation type="journal article" date="2019" name="Int. J. Syst. Evol. Microbiol.">
        <title>The Global Catalogue of Microorganisms (GCM) 10K type strain sequencing project: providing services to taxonomists for standard genome sequencing and annotation.</title>
        <authorList>
            <consortium name="The Broad Institute Genomics Platform"/>
            <consortium name="The Broad Institute Genome Sequencing Center for Infectious Disease"/>
            <person name="Wu L."/>
            <person name="Ma J."/>
        </authorList>
    </citation>
    <scope>NUCLEOTIDE SEQUENCE [LARGE SCALE GENOMIC DNA]</scope>
    <source>
        <strain evidence="2">SYNS20</strain>
    </source>
</reference>
<dbReference type="RefSeq" id="WP_381835235.1">
    <property type="nucleotide sequence ID" value="NZ_JBHTCF010000013.1"/>
</dbReference>
<comment type="caution">
    <text evidence="1">The sequence shown here is derived from an EMBL/GenBank/DDBJ whole genome shotgun (WGS) entry which is preliminary data.</text>
</comment>
<evidence type="ECO:0000313" key="1">
    <source>
        <dbReference type="EMBL" id="MFC7307816.1"/>
    </source>
</evidence>
<protein>
    <submittedName>
        <fullName evidence="1">Uncharacterized protein</fullName>
    </submittedName>
</protein>
<dbReference type="Proteomes" id="UP001596523">
    <property type="component" value="Unassembled WGS sequence"/>
</dbReference>
<accession>A0ABW2JQR2</accession>
<sequence length="201" mass="21712">MSAICNKALSLTEEGLRDKKQFAQSAGGELNAAAGELFRALELAEHGDALDGAAVYASAARERLVGAARLLADVAAILETGTFSEETAEWYRQLDYDRLYRSGTGLGEVPQAAELWHEFARIAAAEGPVGICHDLYARTLGVAELIARWLRETAEHAAGAELVRVQCAMADLATYARLVAFANKVEPRDPVWLLPKTAVKQ</sequence>